<accession>J3P897</accession>
<evidence type="ECO:0000313" key="3">
    <source>
        <dbReference type="Proteomes" id="UP000006039"/>
    </source>
</evidence>
<reference evidence="2" key="5">
    <citation type="submission" date="2018-04" db="UniProtKB">
        <authorList>
            <consortium name="EnsemblFungi"/>
        </authorList>
    </citation>
    <scope>IDENTIFICATION</scope>
    <source>
        <strain evidence="2">R3-111a-1</strain>
    </source>
</reference>
<dbReference type="HOGENOM" id="CLU_1815927_0_0_1"/>
<dbReference type="AlphaFoldDB" id="J3P897"/>
<dbReference type="GeneID" id="20350189"/>
<reference evidence="1" key="2">
    <citation type="submission" date="2010-07" db="EMBL/GenBank/DDBJ databases">
        <authorList>
            <consortium name="The Broad Institute Genome Sequencing Platform"/>
            <consortium name="Broad Institute Genome Sequencing Center for Infectious Disease"/>
            <person name="Ma L.-J."/>
            <person name="Dead R."/>
            <person name="Young S."/>
            <person name="Zeng Q."/>
            <person name="Koehrsen M."/>
            <person name="Alvarado L."/>
            <person name="Berlin A."/>
            <person name="Chapman S.B."/>
            <person name="Chen Z."/>
            <person name="Freedman E."/>
            <person name="Gellesch M."/>
            <person name="Goldberg J."/>
            <person name="Griggs A."/>
            <person name="Gujja S."/>
            <person name="Heilman E.R."/>
            <person name="Heiman D."/>
            <person name="Hepburn T."/>
            <person name="Howarth C."/>
            <person name="Jen D."/>
            <person name="Larson L."/>
            <person name="Mehta T."/>
            <person name="Neiman D."/>
            <person name="Pearson M."/>
            <person name="Roberts A."/>
            <person name="Saif S."/>
            <person name="Shea T."/>
            <person name="Shenoy N."/>
            <person name="Sisk P."/>
            <person name="Stolte C."/>
            <person name="Sykes S."/>
            <person name="Walk T."/>
            <person name="White J."/>
            <person name="Yandava C."/>
            <person name="Haas B."/>
            <person name="Nusbaum C."/>
            <person name="Birren B."/>
        </authorList>
    </citation>
    <scope>NUCLEOTIDE SEQUENCE</scope>
    <source>
        <strain evidence="1">R3-111a-1</strain>
    </source>
</reference>
<keyword evidence="3" id="KW-1185">Reference proteome</keyword>
<proteinExistence type="predicted"/>
<dbReference type="EnsemblFungi" id="EJT72880">
    <property type="protein sequence ID" value="EJT72880"/>
    <property type="gene ID" value="GGTG_09731"/>
</dbReference>
<reference evidence="2" key="4">
    <citation type="journal article" date="2015" name="G3 (Bethesda)">
        <title>Genome sequences of three phytopathogenic species of the Magnaporthaceae family of fungi.</title>
        <authorList>
            <person name="Okagaki L.H."/>
            <person name="Nunes C.C."/>
            <person name="Sailsbery J."/>
            <person name="Clay B."/>
            <person name="Brown D."/>
            <person name="John T."/>
            <person name="Oh Y."/>
            <person name="Young N."/>
            <person name="Fitzgerald M."/>
            <person name="Haas B.J."/>
            <person name="Zeng Q."/>
            <person name="Young S."/>
            <person name="Adiconis X."/>
            <person name="Fan L."/>
            <person name="Levin J.Z."/>
            <person name="Mitchell T.K."/>
            <person name="Okubara P.A."/>
            <person name="Farman M.L."/>
            <person name="Kohn L.M."/>
            <person name="Birren B."/>
            <person name="Ma L.-J."/>
            <person name="Dean R.A."/>
        </authorList>
    </citation>
    <scope>NUCLEOTIDE SEQUENCE</scope>
    <source>
        <strain evidence="2">R3-111a-1</strain>
    </source>
</reference>
<gene>
    <name evidence="2" type="primary">20350189</name>
    <name evidence="1" type="ORF">GGTG_09731</name>
</gene>
<protein>
    <submittedName>
        <fullName evidence="1 2">Uncharacterized protein</fullName>
    </submittedName>
</protein>
<evidence type="ECO:0000313" key="2">
    <source>
        <dbReference type="EnsemblFungi" id="EJT72880"/>
    </source>
</evidence>
<reference evidence="1" key="3">
    <citation type="submission" date="2010-09" db="EMBL/GenBank/DDBJ databases">
        <title>Annotation of Gaeumannomyces graminis var. tritici R3-111a-1.</title>
        <authorList>
            <consortium name="The Broad Institute Genome Sequencing Platform"/>
            <person name="Ma L.-J."/>
            <person name="Dead R."/>
            <person name="Young S.K."/>
            <person name="Zeng Q."/>
            <person name="Gargeya S."/>
            <person name="Fitzgerald M."/>
            <person name="Haas B."/>
            <person name="Abouelleil A."/>
            <person name="Alvarado L."/>
            <person name="Arachchi H.M."/>
            <person name="Berlin A."/>
            <person name="Brown A."/>
            <person name="Chapman S.B."/>
            <person name="Chen Z."/>
            <person name="Dunbar C."/>
            <person name="Freedman E."/>
            <person name="Gearin G."/>
            <person name="Gellesch M."/>
            <person name="Goldberg J."/>
            <person name="Griggs A."/>
            <person name="Gujja S."/>
            <person name="Heiman D."/>
            <person name="Howarth C."/>
            <person name="Larson L."/>
            <person name="Lui A."/>
            <person name="MacDonald P.J.P."/>
            <person name="Mehta T."/>
            <person name="Montmayeur A."/>
            <person name="Murphy C."/>
            <person name="Neiman D."/>
            <person name="Pearson M."/>
            <person name="Priest M."/>
            <person name="Roberts A."/>
            <person name="Saif S."/>
            <person name="Shea T."/>
            <person name="Shenoy N."/>
            <person name="Sisk P."/>
            <person name="Stolte C."/>
            <person name="Sykes S."/>
            <person name="Yandava C."/>
            <person name="Wortman J."/>
            <person name="Nusbaum C."/>
            <person name="Birren B."/>
        </authorList>
    </citation>
    <scope>NUCLEOTIDE SEQUENCE</scope>
    <source>
        <strain evidence="1">R3-111a-1</strain>
    </source>
</reference>
<sequence>MDEGSALGGLAPHTIWAELPWTSPFKRVGRARLYRLWLSRATKAGNLGKERVERRAELRANMKNNPGACIVGTTCEMAHMHGSWGSCSFCDSRARATVRGQKRKIYDIESAQIQTKMCGQNPVPSRVRYAASKKQRMPQPLQ</sequence>
<evidence type="ECO:0000313" key="1">
    <source>
        <dbReference type="EMBL" id="EJT72880.1"/>
    </source>
</evidence>
<reference evidence="3" key="1">
    <citation type="submission" date="2010-07" db="EMBL/GenBank/DDBJ databases">
        <title>The genome sequence of Gaeumannomyces graminis var. tritici strain R3-111a-1.</title>
        <authorList>
            <consortium name="The Broad Institute Genome Sequencing Platform"/>
            <person name="Ma L.-J."/>
            <person name="Dead R."/>
            <person name="Young S."/>
            <person name="Zeng Q."/>
            <person name="Koehrsen M."/>
            <person name="Alvarado L."/>
            <person name="Berlin A."/>
            <person name="Chapman S.B."/>
            <person name="Chen Z."/>
            <person name="Freedman E."/>
            <person name="Gellesch M."/>
            <person name="Goldberg J."/>
            <person name="Griggs A."/>
            <person name="Gujja S."/>
            <person name="Heilman E.R."/>
            <person name="Heiman D."/>
            <person name="Hepburn T."/>
            <person name="Howarth C."/>
            <person name="Jen D."/>
            <person name="Larson L."/>
            <person name="Mehta T."/>
            <person name="Neiman D."/>
            <person name="Pearson M."/>
            <person name="Roberts A."/>
            <person name="Saif S."/>
            <person name="Shea T."/>
            <person name="Shenoy N."/>
            <person name="Sisk P."/>
            <person name="Stolte C."/>
            <person name="Sykes S."/>
            <person name="Walk T."/>
            <person name="White J."/>
            <person name="Yandava C."/>
            <person name="Haas B."/>
            <person name="Nusbaum C."/>
            <person name="Birren B."/>
        </authorList>
    </citation>
    <scope>NUCLEOTIDE SEQUENCE [LARGE SCALE GENOMIC DNA]</scope>
    <source>
        <strain evidence="3">R3-111a-1</strain>
    </source>
</reference>
<organism evidence="1">
    <name type="scientific">Gaeumannomyces tritici (strain R3-111a-1)</name>
    <name type="common">Wheat and barley take-all root rot fungus</name>
    <name type="synonym">Gaeumannomyces graminis var. tritici</name>
    <dbReference type="NCBI Taxonomy" id="644352"/>
    <lineage>
        <taxon>Eukaryota</taxon>
        <taxon>Fungi</taxon>
        <taxon>Dikarya</taxon>
        <taxon>Ascomycota</taxon>
        <taxon>Pezizomycotina</taxon>
        <taxon>Sordariomycetes</taxon>
        <taxon>Sordariomycetidae</taxon>
        <taxon>Magnaporthales</taxon>
        <taxon>Magnaporthaceae</taxon>
        <taxon>Gaeumannomyces</taxon>
    </lineage>
</organism>
<name>J3P897_GAET3</name>
<dbReference type="EMBL" id="GL385399">
    <property type="protein sequence ID" value="EJT72880.1"/>
    <property type="molecule type" value="Genomic_DNA"/>
</dbReference>
<dbReference type="RefSeq" id="XP_009225854.1">
    <property type="nucleotide sequence ID" value="XM_009227590.1"/>
</dbReference>
<dbReference type="Proteomes" id="UP000006039">
    <property type="component" value="Unassembled WGS sequence"/>
</dbReference>
<dbReference type="VEuPathDB" id="FungiDB:GGTG_09731"/>